<comment type="caution">
    <text evidence="1">The sequence shown here is derived from an EMBL/GenBank/DDBJ whole genome shotgun (WGS) entry which is preliminary data.</text>
</comment>
<accession>A0A6G1DAV1</accession>
<dbReference type="Proteomes" id="UP000479710">
    <property type="component" value="Unassembled WGS sequence"/>
</dbReference>
<organism evidence="1 2">
    <name type="scientific">Oryza meyeriana var. granulata</name>
    <dbReference type="NCBI Taxonomy" id="110450"/>
    <lineage>
        <taxon>Eukaryota</taxon>
        <taxon>Viridiplantae</taxon>
        <taxon>Streptophyta</taxon>
        <taxon>Embryophyta</taxon>
        <taxon>Tracheophyta</taxon>
        <taxon>Spermatophyta</taxon>
        <taxon>Magnoliopsida</taxon>
        <taxon>Liliopsida</taxon>
        <taxon>Poales</taxon>
        <taxon>Poaceae</taxon>
        <taxon>BOP clade</taxon>
        <taxon>Oryzoideae</taxon>
        <taxon>Oryzeae</taxon>
        <taxon>Oryzinae</taxon>
        <taxon>Oryza</taxon>
        <taxon>Oryza meyeriana</taxon>
    </lineage>
</organism>
<dbReference type="AlphaFoldDB" id="A0A6G1DAV1"/>
<sequence length="85" mass="9262">MVAEKRQHRDGHSANMLAEMIADAAGEGDDGMRRRGCGGIVDPFYRGKVGTKAVEVKIISSQSMGKNVRYTAVKPAIQHNDNTIF</sequence>
<evidence type="ECO:0000313" key="1">
    <source>
        <dbReference type="EMBL" id="KAF0909530.1"/>
    </source>
</evidence>
<name>A0A6G1DAV1_9ORYZ</name>
<evidence type="ECO:0000313" key="2">
    <source>
        <dbReference type="Proteomes" id="UP000479710"/>
    </source>
</evidence>
<keyword evidence="2" id="KW-1185">Reference proteome</keyword>
<protein>
    <submittedName>
        <fullName evidence="1">Uncharacterized protein</fullName>
    </submittedName>
</protein>
<reference evidence="1 2" key="1">
    <citation type="submission" date="2019-11" db="EMBL/GenBank/DDBJ databases">
        <title>Whole genome sequence of Oryza granulata.</title>
        <authorList>
            <person name="Li W."/>
        </authorList>
    </citation>
    <scope>NUCLEOTIDE SEQUENCE [LARGE SCALE GENOMIC DNA]</scope>
    <source>
        <strain evidence="2">cv. Menghai</strain>
        <tissue evidence="1">Leaf</tissue>
    </source>
</reference>
<proteinExistence type="predicted"/>
<dbReference type="EMBL" id="SPHZ02000007">
    <property type="protein sequence ID" value="KAF0909530.1"/>
    <property type="molecule type" value="Genomic_DNA"/>
</dbReference>
<gene>
    <name evidence="1" type="ORF">E2562_037167</name>
</gene>